<dbReference type="PIRSF" id="PIRSF004789">
    <property type="entry name" value="DR1281"/>
    <property type="match status" value="1"/>
</dbReference>
<evidence type="ECO:0000256" key="1">
    <source>
        <dbReference type="PIRSR" id="PIRSR004789-50"/>
    </source>
</evidence>
<dbReference type="GO" id="GO:0004113">
    <property type="term" value="F:2',3'-cyclic-nucleotide 3'-phosphodiesterase activity"/>
    <property type="evidence" value="ECO:0007669"/>
    <property type="project" value="TreeGrafter"/>
</dbReference>
<feature type="binding site" evidence="2">
    <location>
        <position position="186"/>
    </location>
    <ligand>
        <name>Fe cation</name>
        <dbReference type="ChEBI" id="CHEBI:24875"/>
        <label>2</label>
    </ligand>
</feature>
<dbReference type="OrthoDB" id="9801109at2"/>
<reference evidence="4" key="1">
    <citation type="submission" date="2016-10" db="EMBL/GenBank/DDBJ databases">
        <authorList>
            <person name="Beylefeld A."/>
            <person name="Abolnik C."/>
        </authorList>
    </citation>
    <scope>NUCLEOTIDE SEQUENCE [LARGE SCALE GENOMIC DNA]</scope>
    <source>
        <strain evidence="4">B359_6</strain>
    </source>
</reference>
<feature type="binding site" evidence="2">
    <location>
        <position position="13"/>
    </location>
    <ligand>
        <name>Fe cation</name>
        <dbReference type="ChEBI" id="CHEBI:24875"/>
        <label>1</label>
    </ligand>
</feature>
<organism evidence="3 4">
    <name type="scientific">Mycoplasmopsis pullorum</name>
    <dbReference type="NCBI Taxonomy" id="48003"/>
    <lineage>
        <taxon>Bacteria</taxon>
        <taxon>Bacillati</taxon>
        <taxon>Mycoplasmatota</taxon>
        <taxon>Mycoplasmoidales</taxon>
        <taxon>Metamycoplasmataceae</taxon>
        <taxon>Mycoplasmopsis</taxon>
    </lineage>
</organism>
<proteinExistence type="predicted"/>
<sequence length="272" mass="30582">MKTENLTILFIGDVFGDPGIKIVQKYLPKIKENNKIDFVIAQAENVSGRKGFVPKDYEILMSAGVDAFTLGNHVWAQKEILNIINNNNIIRPLNISNSYAGHGTYVFDVKGIKLRVTSLMGIAFNRLNEPWNEDYANNFFDCFDNLISESIKTDYHFIDFHGETTSEKSVFSLYADGKVDAICGTHTHVQTNDARILPNGTLYVTDAGMTGPTNSAIGANFQEVYEKMRFDGKSKFTVSPNLCQFNGVILELSKNKKERKIKLINFLDTNEN</sequence>
<evidence type="ECO:0000256" key="2">
    <source>
        <dbReference type="PIRSR" id="PIRSR004789-51"/>
    </source>
</evidence>
<dbReference type="GO" id="GO:0046872">
    <property type="term" value="F:metal ion binding"/>
    <property type="evidence" value="ECO:0007669"/>
    <property type="project" value="UniProtKB-KW"/>
</dbReference>
<dbReference type="KEGG" id="mpul:BLA55_01980"/>
<feature type="binding site" evidence="2">
    <location>
        <position position="188"/>
    </location>
    <ligand>
        <name>Fe cation</name>
        <dbReference type="ChEBI" id="CHEBI:24875"/>
        <label>1</label>
    </ligand>
</feature>
<feature type="binding site" evidence="2">
    <location>
        <position position="72"/>
    </location>
    <ligand>
        <name>Fe cation</name>
        <dbReference type="ChEBI" id="CHEBI:24875"/>
        <label>2</label>
    </ligand>
</feature>
<dbReference type="NCBIfam" id="TIGR00282">
    <property type="entry name" value="TIGR00282 family metallophosphoesterase"/>
    <property type="match status" value="1"/>
</dbReference>
<dbReference type="PANTHER" id="PTHR36303">
    <property type="entry name" value="2',3'-CYCLIC-NUCLEOTIDE 2'-PHOSPHODIESTERASE"/>
    <property type="match status" value="1"/>
</dbReference>
<dbReference type="Proteomes" id="UP000184322">
    <property type="component" value="Chromosome"/>
</dbReference>
<dbReference type="InterPro" id="IPR005235">
    <property type="entry name" value="YmdB-like"/>
</dbReference>
<name>A0A1L4FT76_9BACT</name>
<feature type="binding site" evidence="2">
    <location>
        <position position="44"/>
    </location>
    <ligand>
        <name>Fe cation</name>
        <dbReference type="ChEBI" id="CHEBI:24875"/>
        <label>2</label>
    </ligand>
</feature>
<protein>
    <submittedName>
        <fullName evidence="3">Metallophosphoesterase</fullName>
    </submittedName>
</protein>
<dbReference type="STRING" id="48003.BLA55_01980"/>
<feature type="active site" description="Proton donor" evidence="1">
    <location>
        <position position="73"/>
    </location>
</feature>
<accession>A0A1L4FT76</accession>
<feature type="binding site" evidence="2">
    <location>
        <position position="44"/>
    </location>
    <ligand>
        <name>Fe cation</name>
        <dbReference type="ChEBI" id="CHEBI:24875"/>
        <label>1</label>
    </ligand>
</feature>
<evidence type="ECO:0000313" key="4">
    <source>
        <dbReference type="Proteomes" id="UP000184322"/>
    </source>
</evidence>
<dbReference type="EMBL" id="CP017813">
    <property type="protein sequence ID" value="APJ38827.1"/>
    <property type="molecule type" value="Genomic_DNA"/>
</dbReference>
<dbReference type="AlphaFoldDB" id="A0A1L4FT76"/>
<dbReference type="SUPFAM" id="SSF56300">
    <property type="entry name" value="Metallo-dependent phosphatases"/>
    <property type="match status" value="1"/>
</dbReference>
<dbReference type="Pfam" id="PF13277">
    <property type="entry name" value="YmdB"/>
    <property type="match status" value="1"/>
</dbReference>
<keyword evidence="2" id="KW-0479">Metal-binding</keyword>
<dbReference type="InterPro" id="IPR029052">
    <property type="entry name" value="Metallo-depent_PP-like"/>
</dbReference>
<gene>
    <name evidence="3" type="ORF">BLA55_01980</name>
</gene>
<evidence type="ECO:0000313" key="3">
    <source>
        <dbReference type="EMBL" id="APJ38827.1"/>
    </source>
</evidence>
<feature type="binding site" evidence="2">
    <location>
        <position position="45"/>
    </location>
    <ligand>
        <name>Fe cation</name>
        <dbReference type="ChEBI" id="CHEBI:24875"/>
        <label>1</label>
    </ligand>
</feature>
<keyword evidence="4" id="KW-1185">Reference proteome</keyword>
<dbReference type="PANTHER" id="PTHR36303:SF1">
    <property type="entry name" value="2',3'-CYCLIC-NUCLEOTIDE 2'-PHOSPHODIESTERASE"/>
    <property type="match status" value="1"/>
</dbReference>
<dbReference type="Gene3D" id="3.60.21.10">
    <property type="match status" value="1"/>
</dbReference>
<dbReference type="RefSeq" id="WP_073372768.1">
    <property type="nucleotide sequence ID" value="NZ_CP017813.1"/>
</dbReference>
<feature type="binding site" evidence="2">
    <location>
        <position position="161"/>
    </location>
    <ligand>
        <name>Fe cation</name>
        <dbReference type="ChEBI" id="CHEBI:24875"/>
        <label>2</label>
    </ligand>
</feature>